<keyword evidence="4" id="KW-1185">Reference proteome</keyword>
<reference evidence="3 4" key="1">
    <citation type="journal article" date="2009" name="PLoS Genet.">
        <title>The genome of Nectria haematococca: contribution of supernumerary chromosomes to gene expansion.</title>
        <authorList>
            <person name="Coleman J.J."/>
            <person name="Rounsley S.D."/>
            <person name="Rodriguez-Carres M."/>
            <person name="Kuo A."/>
            <person name="Wasmann C.C."/>
            <person name="Grimwood J."/>
            <person name="Schmutz J."/>
            <person name="Taga M."/>
            <person name="White G.J."/>
            <person name="Zhou S."/>
            <person name="Schwartz D.C."/>
            <person name="Freitag M."/>
            <person name="Ma L.J."/>
            <person name="Danchin E.G."/>
            <person name="Henrissat B."/>
            <person name="Coutinho P.M."/>
            <person name="Nelson D.R."/>
            <person name="Straney D."/>
            <person name="Napoli C.A."/>
            <person name="Barker B.M."/>
            <person name="Gribskov M."/>
            <person name="Rep M."/>
            <person name="Kroken S."/>
            <person name="Molnar I."/>
            <person name="Rensing C."/>
            <person name="Kennell J.C."/>
            <person name="Zamora J."/>
            <person name="Farman M.L."/>
            <person name="Selker E.U."/>
            <person name="Salamov A."/>
            <person name="Shapiro H."/>
            <person name="Pangilinan J."/>
            <person name="Lindquist E."/>
            <person name="Lamers C."/>
            <person name="Grigoriev I.V."/>
            <person name="Geiser D.M."/>
            <person name="Covert S.F."/>
            <person name="Temporini E."/>
            <person name="Vanetten H.D."/>
        </authorList>
    </citation>
    <scope>NUCLEOTIDE SEQUENCE [LARGE SCALE GENOMIC DNA]</scope>
    <source>
        <strain evidence="4">ATCC MYA-4622 / CBS 123669 / FGSC 9596 / NRRL 45880 / 77-13-4</strain>
    </source>
</reference>
<organism evidence="3 4">
    <name type="scientific">Fusarium vanettenii (strain ATCC MYA-4622 / CBS 123669 / FGSC 9596 / NRRL 45880 / 77-13-4)</name>
    <name type="common">Fusarium solani subsp. pisi</name>
    <dbReference type="NCBI Taxonomy" id="660122"/>
    <lineage>
        <taxon>Eukaryota</taxon>
        <taxon>Fungi</taxon>
        <taxon>Dikarya</taxon>
        <taxon>Ascomycota</taxon>
        <taxon>Pezizomycotina</taxon>
        <taxon>Sordariomycetes</taxon>
        <taxon>Hypocreomycetidae</taxon>
        <taxon>Hypocreales</taxon>
        <taxon>Nectriaceae</taxon>
        <taxon>Fusarium</taxon>
        <taxon>Fusarium solani species complex</taxon>
        <taxon>Fusarium vanettenii</taxon>
    </lineage>
</organism>
<dbReference type="KEGG" id="nhe:NECHADRAFT_87985"/>
<dbReference type="VEuPathDB" id="FungiDB:NECHADRAFT_87985"/>
<dbReference type="GO" id="GO:0006355">
    <property type="term" value="P:regulation of DNA-templated transcription"/>
    <property type="evidence" value="ECO:0007669"/>
    <property type="project" value="InterPro"/>
</dbReference>
<dbReference type="GO" id="GO:0007623">
    <property type="term" value="P:circadian rhythm"/>
    <property type="evidence" value="ECO:0007669"/>
    <property type="project" value="InterPro"/>
</dbReference>
<dbReference type="RefSeq" id="XP_003041430.1">
    <property type="nucleotide sequence ID" value="XM_003041384.1"/>
</dbReference>
<feature type="region of interest" description="Disordered" evidence="2">
    <location>
        <begin position="747"/>
        <end position="835"/>
    </location>
</feature>
<feature type="compositionally biased region" description="Polar residues" evidence="2">
    <location>
        <begin position="1"/>
        <end position="11"/>
    </location>
</feature>
<dbReference type="GeneID" id="9676260"/>
<dbReference type="GO" id="GO:0005634">
    <property type="term" value="C:nucleus"/>
    <property type="evidence" value="ECO:0007669"/>
    <property type="project" value="InterPro"/>
</dbReference>
<name>C7ZJZ1_FUSV7</name>
<evidence type="ECO:0000313" key="4">
    <source>
        <dbReference type="Proteomes" id="UP000005206"/>
    </source>
</evidence>
<feature type="compositionally biased region" description="Polar residues" evidence="2">
    <location>
        <begin position="747"/>
        <end position="764"/>
    </location>
</feature>
<dbReference type="eggNOG" id="ENOG502RXI4">
    <property type="taxonomic scope" value="Eukaryota"/>
</dbReference>
<feature type="region of interest" description="Disordered" evidence="2">
    <location>
        <begin position="628"/>
        <end position="648"/>
    </location>
</feature>
<feature type="region of interest" description="Disordered" evidence="2">
    <location>
        <begin position="1"/>
        <end position="69"/>
    </location>
</feature>
<evidence type="ECO:0008006" key="5">
    <source>
        <dbReference type="Google" id="ProtNLM"/>
    </source>
</evidence>
<feature type="region of interest" description="Disordered" evidence="2">
    <location>
        <begin position="81"/>
        <end position="125"/>
    </location>
</feature>
<feature type="region of interest" description="Disordered" evidence="2">
    <location>
        <begin position="344"/>
        <end position="395"/>
    </location>
</feature>
<feature type="coiled-coil region" evidence="1">
    <location>
        <begin position="126"/>
        <end position="153"/>
    </location>
</feature>
<dbReference type="HOGENOM" id="CLU_007103_2_0_1"/>
<protein>
    <recommendedName>
        <fullName evidence="5">Frequency clock protein</fullName>
    </recommendedName>
</protein>
<evidence type="ECO:0000256" key="2">
    <source>
        <dbReference type="SAM" id="MobiDB-lite"/>
    </source>
</evidence>
<feature type="compositionally biased region" description="Acidic residues" evidence="2">
    <location>
        <begin position="818"/>
        <end position="828"/>
    </location>
</feature>
<dbReference type="EMBL" id="GG698936">
    <property type="protein sequence ID" value="EEU35717.1"/>
    <property type="molecule type" value="Genomic_DNA"/>
</dbReference>
<keyword evidence="1" id="KW-0175">Coiled coil</keyword>
<gene>
    <name evidence="3" type="ORF">NECHADRAFT_87985</name>
</gene>
<feature type="compositionally biased region" description="Polar residues" evidence="2">
    <location>
        <begin position="218"/>
        <end position="243"/>
    </location>
</feature>
<dbReference type="InParanoid" id="C7ZJZ1"/>
<sequence>MAPDQNSSHGTQLPAADHSLNFPDKYNLPSRCRLVHPRANTRQTPPNADIEVSSSNKSHETKQSDPQEWFDHANQNPVAAIDNNTMDVDPPFFQKESDSSNSETPCSYKQYKLGPPEPSPANSSSIDSYRSIIDDLTIEIQQLREELKSYKQIGPHRLRKDMLFETKIHGLHEQKKRELEAVLRDFAANLDVSPDILSLRAKKASFHKRDHVYLGSRAQLSHTSSSPGSNRSRPTMGSAESPTQKMETFLTDIPDGLYPQDVIMTDKERKDLVVHRLEQLFTGNISGRLKLKKPPMRPGGSFVVGTDTQTTRSSTAYEALTLGSEPAREANILSLEQGSQLLGNRSCSGAHGLPSNPTEDHMDTGGSDTDLAPPVPHLPEQRPTQARDLDPDRTQIPSENMKYIRHLGLMPPELLPQQPSIQDAHPDAQGWVYLNLLCNMAQIHMISVTPNLVRSAVSELSTKFQLSPDGSKIRWRGFEGTNFSSDKSGYNLLRSPSIDNLDGSEKKHRRHKTGHSSDDELQCGSSSKDVPQLAPQLCVPFESFQYKPLFLQQDSSGGYSSLEGTHVSLEPAEGGNPCKSSCGPNSFGRPTHKKQRHGGVAIFYTGAPFYTDLSGDPSDVSATAHTLLSGQTQKDPQESSEFARSPQITMSGSFINYNPLTDRGQALHQQCSDMNEDNDGARGLTSDEGEHLSDIGLDLIWNNDRQHIEYQTLEPCGLGGVLPEDHFVVVVDTKRPKQDILLSTSKCQSGRSIDSTEGTFSQPATMPASCLGQSSKRKSNEEPRPVEIEYLSERTERLAPASLPSPATFFPPFSNDDSTSDQDDDEPSEMDHIRS</sequence>
<feature type="compositionally biased region" description="Basic and acidic residues" evidence="2">
    <location>
        <begin position="57"/>
        <end position="69"/>
    </location>
</feature>
<dbReference type="STRING" id="660122.C7ZJZ1"/>
<evidence type="ECO:0000256" key="1">
    <source>
        <dbReference type="SAM" id="Coils"/>
    </source>
</evidence>
<feature type="compositionally biased region" description="Polar residues" evidence="2">
    <location>
        <begin position="40"/>
        <end position="56"/>
    </location>
</feature>
<dbReference type="GO" id="GO:0005737">
    <property type="term" value="C:cytoplasm"/>
    <property type="evidence" value="ECO:0007669"/>
    <property type="project" value="InterPro"/>
</dbReference>
<evidence type="ECO:0000313" key="3">
    <source>
        <dbReference type="EMBL" id="EEU35717.1"/>
    </source>
</evidence>
<dbReference type="Pfam" id="PF09421">
    <property type="entry name" value="FRQ"/>
    <property type="match status" value="2"/>
</dbReference>
<feature type="region of interest" description="Disordered" evidence="2">
    <location>
        <begin position="217"/>
        <end position="243"/>
    </location>
</feature>
<dbReference type="InterPro" id="IPR018554">
    <property type="entry name" value="FRQ"/>
</dbReference>
<dbReference type="AlphaFoldDB" id="C7ZJZ1"/>
<proteinExistence type="predicted"/>
<dbReference type="OMA" id="QTHENEH"/>
<dbReference type="Proteomes" id="UP000005206">
    <property type="component" value="Chromosome 13"/>
</dbReference>
<dbReference type="OrthoDB" id="2536795at2759"/>
<feature type="compositionally biased region" description="Basic and acidic residues" evidence="2">
    <location>
        <begin position="778"/>
        <end position="797"/>
    </location>
</feature>
<accession>C7ZJZ1</accession>
<feature type="region of interest" description="Disordered" evidence="2">
    <location>
        <begin position="494"/>
        <end position="528"/>
    </location>
</feature>